<feature type="region of interest" description="Disordered" evidence="1">
    <location>
        <begin position="1"/>
        <end position="24"/>
    </location>
</feature>
<gene>
    <name evidence="2" type="ORF">UFOPK3789_01344</name>
</gene>
<reference evidence="2" key="1">
    <citation type="submission" date="2020-05" db="EMBL/GenBank/DDBJ databases">
        <authorList>
            <person name="Chiriac C."/>
            <person name="Salcher M."/>
            <person name="Ghai R."/>
            <person name="Kavagutti S V."/>
        </authorList>
    </citation>
    <scope>NUCLEOTIDE SEQUENCE</scope>
</reference>
<sequence>MPTARNPELNDSLKPQNSPNAVFHPMPRRLAGEVVEFDESRGLGAIRVETGSADGEELEHYLFHATRIADGTRSIAVGTRVEFSIIAGPEGRWEANAITEVEQP</sequence>
<protein>
    <submittedName>
        <fullName evidence="2">Unannotated protein</fullName>
    </submittedName>
</protein>
<dbReference type="EMBL" id="CAFBNL010000119">
    <property type="protein sequence ID" value="CAB4961976.1"/>
    <property type="molecule type" value="Genomic_DNA"/>
</dbReference>
<organism evidence="2">
    <name type="scientific">freshwater metagenome</name>
    <dbReference type="NCBI Taxonomy" id="449393"/>
    <lineage>
        <taxon>unclassified sequences</taxon>
        <taxon>metagenomes</taxon>
        <taxon>ecological metagenomes</taxon>
    </lineage>
</organism>
<dbReference type="SUPFAM" id="SSF50249">
    <property type="entry name" value="Nucleic acid-binding proteins"/>
    <property type="match status" value="1"/>
</dbReference>
<proteinExistence type="predicted"/>
<dbReference type="InterPro" id="IPR012340">
    <property type="entry name" value="NA-bd_OB-fold"/>
</dbReference>
<evidence type="ECO:0000256" key="1">
    <source>
        <dbReference type="SAM" id="MobiDB-lite"/>
    </source>
</evidence>
<evidence type="ECO:0000313" key="2">
    <source>
        <dbReference type="EMBL" id="CAB4961976.1"/>
    </source>
</evidence>
<dbReference type="Gene3D" id="2.40.50.140">
    <property type="entry name" value="Nucleic acid-binding proteins"/>
    <property type="match status" value="1"/>
</dbReference>
<dbReference type="AlphaFoldDB" id="A0A6J7L1C0"/>
<name>A0A6J7L1C0_9ZZZZ</name>
<accession>A0A6J7L1C0</accession>